<name>A0AAW4XTK5_9BURK</name>
<comment type="caution">
    <text evidence="1">The sequence shown here is derived from an EMBL/GenBank/DDBJ whole genome shotgun (WGS) entry which is preliminary data.</text>
</comment>
<evidence type="ECO:0000313" key="2">
    <source>
        <dbReference type="Proteomes" id="UP001199260"/>
    </source>
</evidence>
<accession>A0AAW4XTK5</accession>
<protein>
    <submittedName>
        <fullName evidence="1">DUF2290 domain-containing protein</fullName>
    </submittedName>
</protein>
<organism evidence="1 2">
    <name type="scientific">Comamonas koreensis</name>
    <dbReference type="NCBI Taxonomy" id="160825"/>
    <lineage>
        <taxon>Bacteria</taxon>
        <taxon>Pseudomonadati</taxon>
        <taxon>Pseudomonadota</taxon>
        <taxon>Betaproteobacteria</taxon>
        <taxon>Burkholderiales</taxon>
        <taxon>Comamonadaceae</taxon>
        <taxon>Comamonas</taxon>
    </lineage>
</organism>
<gene>
    <name evidence="1" type="ORF">LPW39_05320</name>
</gene>
<dbReference type="InterPro" id="IPR018742">
    <property type="entry name" value="DUF2290"/>
</dbReference>
<dbReference type="AlphaFoldDB" id="A0AAW4XTK5"/>
<dbReference type="Proteomes" id="UP001199260">
    <property type="component" value="Unassembled WGS sequence"/>
</dbReference>
<sequence length="217" mass="25811">MHKHNIQAFARAAKWPIMEYGAPNFLLTKDIIQQLRELPYLERWKISIANQWYHILLEDHSFLTFSSTPNSDSFAFLQCPLEIPTQREFIKDLDLPFNSKTVDTLKEDYQMVMDTATQKSNITPIRYDYDEKGYNCGIHPVSHIHIGLDNDIRLSFSKRLTSTSFSLFVMRQMYPESWKRILEHQDSKRLQKAIRHNCTPLEEHHWKDDDKIELHFV</sequence>
<dbReference type="EMBL" id="JAJNCT010000005">
    <property type="protein sequence ID" value="MCD2164551.1"/>
    <property type="molecule type" value="Genomic_DNA"/>
</dbReference>
<dbReference type="Pfam" id="PF10053">
    <property type="entry name" value="DUF2290"/>
    <property type="match status" value="1"/>
</dbReference>
<evidence type="ECO:0000313" key="1">
    <source>
        <dbReference type="EMBL" id="MCD2164551.1"/>
    </source>
</evidence>
<keyword evidence="2" id="KW-1185">Reference proteome</keyword>
<dbReference type="RefSeq" id="WP_230771927.1">
    <property type="nucleotide sequence ID" value="NZ_JAJNCT010000005.1"/>
</dbReference>
<reference evidence="1 2" key="1">
    <citation type="submission" date="2021-11" db="EMBL/GenBank/DDBJ databases">
        <title>Genome sequence.</title>
        <authorList>
            <person name="Sun Q."/>
        </authorList>
    </citation>
    <scope>NUCLEOTIDE SEQUENCE [LARGE SCALE GENOMIC DNA]</scope>
    <source>
        <strain evidence="1 2">KCTC 12005</strain>
    </source>
</reference>
<proteinExistence type="predicted"/>